<keyword evidence="2" id="KW-0812">Transmembrane</keyword>
<protein>
    <submittedName>
        <fullName evidence="2">Transmembrane signal receptor</fullName>
    </submittedName>
</protein>
<keyword evidence="2" id="KW-0675">Receptor</keyword>
<dbReference type="InterPro" id="IPR013103">
    <property type="entry name" value="RVT_2"/>
</dbReference>
<dbReference type="PANTHER" id="PTHR11439">
    <property type="entry name" value="GAG-POL-RELATED RETROTRANSPOSON"/>
    <property type="match status" value="1"/>
</dbReference>
<dbReference type="PANTHER" id="PTHR11439:SF455">
    <property type="entry name" value="RLK (RECEPTOR-LIKE PROTEIN KINASE) 8, PUTATIVE-RELATED"/>
    <property type="match status" value="1"/>
</dbReference>
<keyword evidence="3" id="KW-1185">Reference proteome</keyword>
<dbReference type="InterPro" id="IPR043502">
    <property type="entry name" value="DNA/RNA_pol_sf"/>
</dbReference>
<gene>
    <name evidence="2" type="ORF">LIER_31295</name>
</gene>
<feature type="domain" description="Reverse transcriptase Ty1/copia-type" evidence="1">
    <location>
        <begin position="11"/>
        <end position="251"/>
    </location>
</feature>
<evidence type="ECO:0000313" key="3">
    <source>
        <dbReference type="Proteomes" id="UP001454036"/>
    </source>
</evidence>
<comment type="caution">
    <text evidence="2">The sequence shown here is derived from an EMBL/GenBank/DDBJ whole genome shotgun (WGS) entry which is preliminary data.</text>
</comment>
<keyword evidence="2" id="KW-0472">Membrane</keyword>
<evidence type="ECO:0000259" key="1">
    <source>
        <dbReference type="Pfam" id="PF07727"/>
    </source>
</evidence>
<evidence type="ECO:0000313" key="2">
    <source>
        <dbReference type="EMBL" id="GAA0183974.1"/>
    </source>
</evidence>
<name>A0AAV3RSJ4_LITER</name>
<dbReference type="Proteomes" id="UP001454036">
    <property type="component" value="Unassembled WGS sequence"/>
</dbReference>
<reference evidence="2 3" key="1">
    <citation type="submission" date="2024-01" db="EMBL/GenBank/DDBJ databases">
        <title>The complete chloroplast genome sequence of Lithospermum erythrorhizon: insights into the phylogenetic relationship among Boraginaceae species and the maternal lineages of purple gromwells.</title>
        <authorList>
            <person name="Okada T."/>
            <person name="Watanabe K."/>
        </authorList>
    </citation>
    <scope>NUCLEOTIDE SEQUENCE [LARGE SCALE GENOMIC DNA]</scope>
</reference>
<dbReference type="Pfam" id="PF07727">
    <property type="entry name" value="RVT_2"/>
    <property type="match status" value="1"/>
</dbReference>
<sequence length="317" mass="35885">MTEEYNALIHNRTWSLVLSPPSHNLIGCKWIFKTKLHLDGSIERYKARLVAQGFKQLSSIDYDQTFSPVTKPTIIRLILSPAISDNWPIRQLDIKNAFLNGHLAETVYLKQPPGFIHPNFPNHVCRLHKSLYGLKQAPRSWFETFSSFFLRGFVQSKVDSSLFNFRSGTSLVYLLVYVDDIIIIGSSSDLIAPIVSRLNTIFPLTDLGPLTYFLGTQVHRSSGSLFLSQNKYTRDLLHKYGFSQCSAVSMTISPWTDSSPSAGEHLTNPSEFRQLIDALQYLCITRPDITFAVNQAFQFIHAPTSVHMTTAKRILPS</sequence>
<dbReference type="SUPFAM" id="SSF56672">
    <property type="entry name" value="DNA/RNA polymerases"/>
    <property type="match status" value="1"/>
</dbReference>
<accession>A0AAV3RSJ4</accession>
<organism evidence="2 3">
    <name type="scientific">Lithospermum erythrorhizon</name>
    <name type="common">Purple gromwell</name>
    <name type="synonym">Lithospermum officinale var. erythrorhizon</name>
    <dbReference type="NCBI Taxonomy" id="34254"/>
    <lineage>
        <taxon>Eukaryota</taxon>
        <taxon>Viridiplantae</taxon>
        <taxon>Streptophyta</taxon>
        <taxon>Embryophyta</taxon>
        <taxon>Tracheophyta</taxon>
        <taxon>Spermatophyta</taxon>
        <taxon>Magnoliopsida</taxon>
        <taxon>eudicotyledons</taxon>
        <taxon>Gunneridae</taxon>
        <taxon>Pentapetalae</taxon>
        <taxon>asterids</taxon>
        <taxon>lamiids</taxon>
        <taxon>Boraginales</taxon>
        <taxon>Boraginaceae</taxon>
        <taxon>Boraginoideae</taxon>
        <taxon>Lithospermeae</taxon>
        <taxon>Lithospermum</taxon>
    </lineage>
</organism>
<dbReference type="EMBL" id="BAABME010011569">
    <property type="protein sequence ID" value="GAA0183974.1"/>
    <property type="molecule type" value="Genomic_DNA"/>
</dbReference>
<proteinExistence type="predicted"/>
<dbReference type="AlphaFoldDB" id="A0AAV3RSJ4"/>